<feature type="compositionally biased region" description="Basic and acidic residues" evidence="1">
    <location>
        <begin position="1"/>
        <end position="19"/>
    </location>
</feature>
<organism evidence="2 3">
    <name type="scientific">Ananas comosus</name>
    <name type="common">Pineapple</name>
    <name type="synonym">Ananas ananas</name>
    <dbReference type="NCBI Taxonomy" id="4615"/>
    <lineage>
        <taxon>Eukaryota</taxon>
        <taxon>Viridiplantae</taxon>
        <taxon>Streptophyta</taxon>
        <taxon>Embryophyta</taxon>
        <taxon>Tracheophyta</taxon>
        <taxon>Spermatophyta</taxon>
        <taxon>Magnoliopsida</taxon>
        <taxon>Liliopsida</taxon>
        <taxon>Poales</taxon>
        <taxon>Bromeliaceae</taxon>
        <taxon>Bromelioideae</taxon>
        <taxon>Ananas</taxon>
    </lineage>
</organism>
<proteinExistence type="predicted"/>
<feature type="compositionally biased region" description="Basic residues" evidence="1">
    <location>
        <begin position="20"/>
        <end position="32"/>
    </location>
</feature>
<feature type="region of interest" description="Disordered" evidence="1">
    <location>
        <begin position="48"/>
        <end position="71"/>
    </location>
</feature>
<dbReference type="EMBL" id="LSRQ01007665">
    <property type="protein sequence ID" value="OAY64755.1"/>
    <property type="molecule type" value="Genomic_DNA"/>
</dbReference>
<reference evidence="2 3" key="1">
    <citation type="journal article" date="2016" name="DNA Res.">
        <title>The draft genome of MD-2 pineapple using hybrid error correction of long reads.</title>
        <authorList>
            <person name="Redwan R.M."/>
            <person name="Saidin A."/>
            <person name="Kumar S.V."/>
        </authorList>
    </citation>
    <scope>NUCLEOTIDE SEQUENCE [LARGE SCALE GENOMIC DNA]</scope>
    <source>
        <strain evidence="3">cv. MD2</strain>
        <tissue evidence="2">Leaf</tissue>
    </source>
</reference>
<evidence type="ECO:0000313" key="3">
    <source>
        <dbReference type="Proteomes" id="UP000092600"/>
    </source>
</evidence>
<dbReference type="AlphaFoldDB" id="A0A199UJK3"/>
<feature type="region of interest" description="Disordered" evidence="1">
    <location>
        <begin position="1"/>
        <end position="32"/>
    </location>
</feature>
<gene>
    <name evidence="2" type="ORF">ACMD2_03661</name>
</gene>
<name>A0A199UJK3_ANACO</name>
<comment type="caution">
    <text evidence="2">The sequence shown here is derived from an EMBL/GenBank/DDBJ whole genome shotgun (WGS) entry which is preliminary data.</text>
</comment>
<accession>A0A199UJK3</accession>
<dbReference type="Proteomes" id="UP000092600">
    <property type="component" value="Unassembled WGS sequence"/>
</dbReference>
<feature type="compositionally biased region" description="Polar residues" evidence="1">
    <location>
        <begin position="62"/>
        <end position="71"/>
    </location>
</feature>
<protein>
    <submittedName>
        <fullName evidence="2">Uncharacterized protein</fullName>
    </submittedName>
</protein>
<sequence length="363" mass="40845">MAKTGGKDGKGNAIREKEKEKKKKKKKKKKKLSLLSDFSVLSIDVSNRPLKPFPRIDDPPQHYQSQTHTQGNGSIVEGVELERIIHRPSRFPQIEGPRLEVLLLHDHPREYRNRVAANPPDGADGSDGGEYHVDFQNREAEENANGRAKPYRVGGDFMFRAAEEKGAPDNKQQYNGPSRVVVSPVERIVQYLRRYKCTSSFIARVIQIAKILQDSTEQVLEQRSVPIDLSDLMLNQNRNNFPTRVRRQILTVDKIATTTGQNLSNHPTFEVHVNEAVVAHTRSREHGKEEQISAMAMPTNQVKKETTTHPHTSGAGPAYTKLEPYSGVIPVNSVIVENEIARVLNRVYSESSKSKIKTPKHAS</sequence>
<evidence type="ECO:0000256" key="1">
    <source>
        <dbReference type="SAM" id="MobiDB-lite"/>
    </source>
</evidence>
<evidence type="ECO:0000313" key="2">
    <source>
        <dbReference type="EMBL" id="OAY64755.1"/>
    </source>
</evidence>